<dbReference type="Pfam" id="PF02190">
    <property type="entry name" value="LON_substr_bdg"/>
    <property type="match status" value="1"/>
</dbReference>
<dbReference type="SUPFAM" id="SSF88697">
    <property type="entry name" value="PUA domain-like"/>
    <property type="match status" value="1"/>
</dbReference>
<dbReference type="GO" id="GO:0003677">
    <property type="term" value="F:DNA binding"/>
    <property type="evidence" value="ECO:0007669"/>
    <property type="project" value="UniProtKB-KW"/>
</dbReference>
<dbReference type="EMBL" id="AUZX01012844">
    <property type="protein sequence ID" value="EQD37659.1"/>
    <property type="molecule type" value="Genomic_DNA"/>
</dbReference>
<keyword evidence="2" id="KW-0645">Protease</keyword>
<keyword evidence="2" id="KW-0238">DNA-binding</keyword>
<evidence type="ECO:0000259" key="1">
    <source>
        <dbReference type="PROSITE" id="PS51787"/>
    </source>
</evidence>
<name>T1A9T0_9ZZZZ</name>
<dbReference type="GO" id="GO:0008233">
    <property type="term" value="F:peptidase activity"/>
    <property type="evidence" value="ECO:0007669"/>
    <property type="project" value="UniProtKB-KW"/>
</dbReference>
<dbReference type="AlphaFoldDB" id="T1A9T0"/>
<keyword evidence="2" id="KW-0378">Hydrolase</keyword>
<dbReference type="InterPro" id="IPR046336">
    <property type="entry name" value="Lon_prtase_N_sf"/>
</dbReference>
<feature type="non-terminal residue" evidence="2">
    <location>
        <position position="1"/>
    </location>
</feature>
<evidence type="ECO:0000313" key="2">
    <source>
        <dbReference type="EMBL" id="EQD37659.1"/>
    </source>
</evidence>
<dbReference type="Gene3D" id="2.30.130.40">
    <property type="entry name" value="LON domain-like"/>
    <property type="match status" value="1"/>
</dbReference>
<accession>T1A9T0</accession>
<organism evidence="2">
    <name type="scientific">mine drainage metagenome</name>
    <dbReference type="NCBI Taxonomy" id="410659"/>
    <lineage>
        <taxon>unclassified sequences</taxon>
        <taxon>metagenomes</taxon>
        <taxon>ecological metagenomes</taxon>
    </lineage>
</organism>
<protein>
    <submittedName>
        <fullName evidence="2">DNA-binding ATP-dependent protease La</fullName>
    </submittedName>
</protein>
<feature type="domain" description="Lon N-terminal" evidence="1">
    <location>
        <begin position="23"/>
        <end position="113"/>
    </location>
</feature>
<dbReference type="PROSITE" id="PS51787">
    <property type="entry name" value="LON_N"/>
    <property type="match status" value="1"/>
</dbReference>
<sequence length="113" mass="12142">LLLGFNFQRLSLMSTVTQESVQLPLLPLRDVVVFPHMVIPLFVGRLKSIRALELAMEAGKNILLVAQKSASNDDPGVDELYDVGSIATILQLLKLPDGTVKVLVEGGSTGDGE</sequence>
<comment type="caution">
    <text evidence="2">The sequence shown here is derived from an EMBL/GenBank/DDBJ whole genome shotgun (WGS) entry which is preliminary data.</text>
</comment>
<reference evidence="2" key="2">
    <citation type="journal article" date="2014" name="ISME J.">
        <title>Microbial stratification in low pH oxic and suboxic macroscopic growths along an acid mine drainage.</title>
        <authorList>
            <person name="Mendez-Garcia C."/>
            <person name="Mesa V."/>
            <person name="Sprenger R.R."/>
            <person name="Richter M."/>
            <person name="Diez M.S."/>
            <person name="Solano J."/>
            <person name="Bargiela R."/>
            <person name="Golyshina O.V."/>
            <person name="Manteca A."/>
            <person name="Ramos J.L."/>
            <person name="Gallego J.R."/>
            <person name="Llorente I."/>
            <person name="Martins Dos Santos V.A."/>
            <person name="Jensen O.N."/>
            <person name="Pelaez A.I."/>
            <person name="Sanchez J."/>
            <person name="Ferrer M."/>
        </authorList>
    </citation>
    <scope>NUCLEOTIDE SEQUENCE</scope>
</reference>
<dbReference type="SMART" id="SM00464">
    <property type="entry name" value="LON"/>
    <property type="match status" value="1"/>
</dbReference>
<dbReference type="InterPro" id="IPR015947">
    <property type="entry name" value="PUA-like_sf"/>
</dbReference>
<dbReference type="InterPro" id="IPR003111">
    <property type="entry name" value="Lon_prtase_N"/>
</dbReference>
<proteinExistence type="predicted"/>
<gene>
    <name evidence="2" type="ORF">B1A_17465</name>
</gene>
<dbReference type="GO" id="GO:0006508">
    <property type="term" value="P:proteolysis"/>
    <property type="evidence" value="ECO:0007669"/>
    <property type="project" value="UniProtKB-KW"/>
</dbReference>
<reference evidence="2" key="1">
    <citation type="submission" date="2013-08" db="EMBL/GenBank/DDBJ databases">
        <authorList>
            <person name="Mendez C."/>
            <person name="Richter M."/>
            <person name="Ferrer M."/>
            <person name="Sanchez J."/>
        </authorList>
    </citation>
    <scope>NUCLEOTIDE SEQUENCE</scope>
</reference>